<keyword evidence="1" id="KW-0812">Transmembrane</keyword>
<reference evidence="2" key="1">
    <citation type="submission" date="2021-02" db="EMBL/GenBank/DDBJ databases">
        <authorList>
            <person name="Nowell W R."/>
        </authorList>
    </citation>
    <scope>NUCLEOTIDE SEQUENCE</scope>
</reference>
<keyword evidence="3" id="KW-1185">Reference proteome</keyword>
<protein>
    <submittedName>
        <fullName evidence="2">Uncharacterized protein</fullName>
    </submittedName>
</protein>
<dbReference type="AlphaFoldDB" id="A0A814FVK2"/>
<feature type="transmembrane region" description="Helical" evidence="1">
    <location>
        <begin position="24"/>
        <end position="40"/>
    </location>
</feature>
<gene>
    <name evidence="2" type="ORF">XAT740_LOCUS12535</name>
</gene>
<evidence type="ECO:0000313" key="2">
    <source>
        <dbReference type="EMBL" id="CAF0987858.1"/>
    </source>
</evidence>
<organism evidence="2 3">
    <name type="scientific">Adineta ricciae</name>
    <name type="common">Rotifer</name>
    <dbReference type="NCBI Taxonomy" id="249248"/>
    <lineage>
        <taxon>Eukaryota</taxon>
        <taxon>Metazoa</taxon>
        <taxon>Spiralia</taxon>
        <taxon>Gnathifera</taxon>
        <taxon>Rotifera</taxon>
        <taxon>Eurotatoria</taxon>
        <taxon>Bdelloidea</taxon>
        <taxon>Adinetida</taxon>
        <taxon>Adinetidae</taxon>
        <taxon>Adineta</taxon>
    </lineage>
</organism>
<comment type="caution">
    <text evidence="2">The sequence shown here is derived from an EMBL/GenBank/DDBJ whole genome shotgun (WGS) entry which is preliminary data.</text>
</comment>
<keyword evidence="1" id="KW-1133">Transmembrane helix</keyword>
<dbReference type="Proteomes" id="UP000663828">
    <property type="component" value="Unassembled WGS sequence"/>
</dbReference>
<evidence type="ECO:0000256" key="1">
    <source>
        <dbReference type="SAM" id="Phobius"/>
    </source>
</evidence>
<evidence type="ECO:0000313" key="3">
    <source>
        <dbReference type="Proteomes" id="UP000663828"/>
    </source>
</evidence>
<proteinExistence type="predicted"/>
<sequence>MKAVFDDHDRTYCNWHVFRSGRTFTYIICLFGFIAIVYFTKNRPVAFAQIHSFNSSNSLPIYYAYTNIPFLPDVHIDDDLGFVPHFLAFTYDWDMLNQCLDSFYESKVGWQNVVLVDNSPGKLAVKRRDWLARKYGHMIIAILPTSSLLSFSHLQNLFLDIAQQSKCDFYSWSHMDIMLLPLSEDWAIAKENINKTVGAKSSDAHPHTVYTKMLNSIRQANRTENNWSVIFYHYDLVIAVRTSAYISNGPFDIYIPQYTADCDYYRRLKLSGYVSINQHIVHIFHMPKVLKNELVEELKTCAWKRAKEILHISADDGRDINRTQWRRNNMRIADREAEPLLYTAGLTYYQKKWNTRNCGLKNNEPNWNLDPIIT</sequence>
<dbReference type="EMBL" id="CAJNOR010000709">
    <property type="protein sequence ID" value="CAF0987858.1"/>
    <property type="molecule type" value="Genomic_DNA"/>
</dbReference>
<name>A0A814FVK2_ADIRI</name>
<accession>A0A814FVK2</accession>
<keyword evidence="1" id="KW-0472">Membrane</keyword>